<evidence type="ECO:0000256" key="2">
    <source>
        <dbReference type="ARBA" id="ARBA00022475"/>
    </source>
</evidence>
<gene>
    <name evidence="10" type="ORF">UU34_C0001G0118</name>
</gene>
<dbReference type="InterPro" id="IPR038731">
    <property type="entry name" value="RgtA/B/C-like"/>
</dbReference>
<dbReference type="PANTHER" id="PTHR33908">
    <property type="entry name" value="MANNOSYLTRANSFERASE YKCB-RELATED"/>
    <property type="match status" value="1"/>
</dbReference>
<feature type="transmembrane region" description="Helical" evidence="8">
    <location>
        <begin position="189"/>
        <end position="207"/>
    </location>
</feature>
<organism evidence="10 11">
    <name type="scientific">Candidatus Curtissbacteria bacterium GW2011_GWA1_41_11</name>
    <dbReference type="NCBI Taxonomy" id="1618409"/>
    <lineage>
        <taxon>Bacteria</taxon>
        <taxon>Candidatus Curtissiibacteriota</taxon>
    </lineage>
</organism>
<dbReference type="GO" id="GO:0016763">
    <property type="term" value="F:pentosyltransferase activity"/>
    <property type="evidence" value="ECO:0007669"/>
    <property type="project" value="TreeGrafter"/>
</dbReference>
<accession>A0A0G0UKT5</accession>
<name>A0A0G0UKT5_9BACT</name>
<reference evidence="10 11" key="1">
    <citation type="journal article" date="2015" name="Nature">
        <title>rRNA introns, odd ribosomes, and small enigmatic genomes across a large radiation of phyla.</title>
        <authorList>
            <person name="Brown C.T."/>
            <person name="Hug L.A."/>
            <person name="Thomas B.C."/>
            <person name="Sharon I."/>
            <person name="Castelle C.J."/>
            <person name="Singh A."/>
            <person name="Wilkins M.J."/>
            <person name="Williams K.H."/>
            <person name="Banfield J.F."/>
        </authorList>
    </citation>
    <scope>NUCLEOTIDE SEQUENCE [LARGE SCALE GENOMIC DNA]</scope>
</reference>
<comment type="caution">
    <text evidence="10">The sequence shown here is derived from an EMBL/GenBank/DDBJ whole genome shotgun (WGS) entry which is preliminary data.</text>
</comment>
<evidence type="ECO:0000256" key="5">
    <source>
        <dbReference type="ARBA" id="ARBA00022692"/>
    </source>
</evidence>
<feature type="transmembrane region" description="Helical" evidence="8">
    <location>
        <begin position="311"/>
        <end position="329"/>
    </location>
</feature>
<evidence type="ECO:0000313" key="10">
    <source>
        <dbReference type="EMBL" id="KKR88121.1"/>
    </source>
</evidence>
<feature type="transmembrane region" description="Helical" evidence="8">
    <location>
        <begin position="122"/>
        <end position="141"/>
    </location>
</feature>
<evidence type="ECO:0000259" key="9">
    <source>
        <dbReference type="Pfam" id="PF13231"/>
    </source>
</evidence>
<dbReference type="InterPro" id="IPR050297">
    <property type="entry name" value="LipidA_mod_glycosyltrf_83"/>
</dbReference>
<feature type="domain" description="Glycosyltransferase RgtA/B/C/D-like" evidence="9">
    <location>
        <begin position="50"/>
        <end position="208"/>
    </location>
</feature>
<keyword evidence="5 8" id="KW-0812">Transmembrane</keyword>
<feature type="transmembrane region" description="Helical" evidence="8">
    <location>
        <begin position="70"/>
        <end position="88"/>
    </location>
</feature>
<keyword evidence="2" id="KW-1003">Cell membrane</keyword>
<dbReference type="PANTHER" id="PTHR33908:SF11">
    <property type="entry name" value="MEMBRANE PROTEIN"/>
    <property type="match status" value="1"/>
</dbReference>
<feature type="transmembrane region" description="Helical" evidence="8">
    <location>
        <begin position="286"/>
        <end position="305"/>
    </location>
</feature>
<evidence type="ECO:0000256" key="4">
    <source>
        <dbReference type="ARBA" id="ARBA00022679"/>
    </source>
</evidence>
<feature type="transmembrane region" description="Helical" evidence="8">
    <location>
        <begin position="256"/>
        <end position="279"/>
    </location>
</feature>
<sequence length="477" mass="54158">MIYIILILAFILRVIKLNQSLWLDEAININAIRGLGFKDIVFNYSLGDFHPPLYHVLLKSWMLIFPVSEISIRMMSVILGVATIFITYKIAKALFEKKTALISAALLSTAPLHIYYSQEARMYMLASFFASLSVYFFVLIIKKDNLYLWVGFITSTVLMLYSDYLPYLLIPAYMIYLLLLKKTINKSTLASFVPGFLLIFGLIIPWLMIFPKQFATGISVAAISPAWAQVVGSPSIKTLVVTFVKFAIGRISVENNLIYGLLFAPIAIFISSMFVVSIFRMSKARLFLWLWLVGPIILGFIIAFFVPIFAYFRFIFVLPAFYIIVASAINSVNIQKLTKTLFVFALTINLASLSIYFIYPKFQRENWKAATDYVLNNSSQNSIVLFESAYSMAPFDYYNQEKIETAGALNAFNAERKNVEENVSKLTTGKDQVFLFQYLSGITDPSGILFEKISETGFKNISTVDFAGVGFVYEFRH</sequence>
<dbReference type="Proteomes" id="UP000034854">
    <property type="component" value="Unassembled WGS sequence"/>
</dbReference>
<feature type="transmembrane region" description="Helical" evidence="8">
    <location>
        <begin position="146"/>
        <end position="169"/>
    </location>
</feature>
<dbReference type="EMBL" id="LCAG01000001">
    <property type="protein sequence ID" value="KKR88121.1"/>
    <property type="molecule type" value="Genomic_DNA"/>
</dbReference>
<evidence type="ECO:0000256" key="7">
    <source>
        <dbReference type="ARBA" id="ARBA00023136"/>
    </source>
</evidence>
<evidence type="ECO:0000256" key="6">
    <source>
        <dbReference type="ARBA" id="ARBA00022989"/>
    </source>
</evidence>
<keyword evidence="7 8" id="KW-0472">Membrane</keyword>
<keyword evidence="6 8" id="KW-1133">Transmembrane helix</keyword>
<proteinExistence type="predicted"/>
<keyword evidence="4" id="KW-0808">Transferase</keyword>
<dbReference type="GO" id="GO:0005886">
    <property type="term" value="C:plasma membrane"/>
    <property type="evidence" value="ECO:0007669"/>
    <property type="project" value="UniProtKB-SubCell"/>
</dbReference>
<protein>
    <recommendedName>
        <fullName evidence="9">Glycosyltransferase RgtA/B/C/D-like domain-containing protein</fullName>
    </recommendedName>
</protein>
<dbReference type="Pfam" id="PF13231">
    <property type="entry name" value="PMT_2"/>
    <property type="match status" value="1"/>
</dbReference>
<evidence type="ECO:0000256" key="1">
    <source>
        <dbReference type="ARBA" id="ARBA00004651"/>
    </source>
</evidence>
<evidence type="ECO:0000256" key="8">
    <source>
        <dbReference type="SAM" id="Phobius"/>
    </source>
</evidence>
<keyword evidence="3" id="KW-0328">Glycosyltransferase</keyword>
<evidence type="ECO:0000313" key="11">
    <source>
        <dbReference type="Proteomes" id="UP000034854"/>
    </source>
</evidence>
<dbReference type="AlphaFoldDB" id="A0A0G0UKT5"/>
<evidence type="ECO:0000256" key="3">
    <source>
        <dbReference type="ARBA" id="ARBA00022676"/>
    </source>
</evidence>
<comment type="subcellular location">
    <subcellularLocation>
        <location evidence="1">Cell membrane</location>
        <topology evidence="1">Multi-pass membrane protein</topology>
    </subcellularLocation>
</comment>
<feature type="transmembrane region" description="Helical" evidence="8">
    <location>
        <begin position="341"/>
        <end position="359"/>
    </location>
</feature>
<dbReference type="GO" id="GO:0009103">
    <property type="term" value="P:lipopolysaccharide biosynthetic process"/>
    <property type="evidence" value="ECO:0007669"/>
    <property type="project" value="UniProtKB-ARBA"/>
</dbReference>